<evidence type="ECO:0000313" key="11">
    <source>
        <dbReference type="EMBL" id="SFW15745.1"/>
    </source>
</evidence>
<feature type="transmembrane region" description="Helical" evidence="8">
    <location>
        <begin position="181"/>
        <end position="198"/>
    </location>
</feature>
<dbReference type="RefSeq" id="WP_072299237.1">
    <property type="nucleotide sequence ID" value="NZ_FPIP01000001.1"/>
</dbReference>
<dbReference type="SUPFAM" id="SSF52540">
    <property type="entry name" value="P-loop containing nucleoside triphosphate hydrolases"/>
    <property type="match status" value="1"/>
</dbReference>
<feature type="domain" description="ABC transmembrane type-1" evidence="10">
    <location>
        <begin position="44"/>
        <end position="330"/>
    </location>
</feature>
<evidence type="ECO:0000256" key="3">
    <source>
        <dbReference type="ARBA" id="ARBA00022692"/>
    </source>
</evidence>
<feature type="transmembrane region" description="Helical" evidence="8">
    <location>
        <begin position="154"/>
        <end position="175"/>
    </location>
</feature>
<dbReference type="SUPFAM" id="SSF90123">
    <property type="entry name" value="ABC transporter transmembrane region"/>
    <property type="match status" value="1"/>
</dbReference>
<dbReference type="FunFam" id="3.40.50.300:FF:000287">
    <property type="entry name" value="Multidrug ABC transporter ATP-binding protein"/>
    <property type="match status" value="1"/>
</dbReference>
<dbReference type="EMBL" id="FPIP01000001">
    <property type="protein sequence ID" value="SFW15745.1"/>
    <property type="molecule type" value="Genomic_DNA"/>
</dbReference>
<keyword evidence="4" id="KW-0547">Nucleotide-binding</keyword>
<dbReference type="PANTHER" id="PTHR43394">
    <property type="entry name" value="ATP-DEPENDENT PERMEASE MDL1, MITOCHONDRIAL"/>
    <property type="match status" value="1"/>
</dbReference>
<dbReference type="PROSITE" id="PS00211">
    <property type="entry name" value="ABC_TRANSPORTER_1"/>
    <property type="match status" value="1"/>
</dbReference>
<dbReference type="Proteomes" id="UP000183461">
    <property type="component" value="Unassembled WGS sequence"/>
</dbReference>
<reference evidence="11 12" key="1">
    <citation type="submission" date="2016-11" db="EMBL/GenBank/DDBJ databases">
        <authorList>
            <person name="Jaros S."/>
            <person name="Januszkiewicz K."/>
            <person name="Wedrychowicz H."/>
        </authorList>
    </citation>
    <scope>NUCLEOTIDE SEQUENCE [LARGE SCALE GENOMIC DNA]</scope>
    <source>
        <strain evidence="11 12">YL228</strain>
    </source>
</reference>
<evidence type="ECO:0000313" key="12">
    <source>
        <dbReference type="Proteomes" id="UP000183461"/>
    </source>
</evidence>
<keyword evidence="2" id="KW-0813">Transport</keyword>
<dbReference type="GO" id="GO:0016887">
    <property type="term" value="F:ATP hydrolysis activity"/>
    <property type="evidence" value="ECO:0007669"/>
    <property type="project" value="InterPro"/>
</dbReference>
<dbReference type="PROSITE" id="PS50893">
    <property type="entry name" value="ABC_TRANSPORTER_2"/>
    <property type="match status" value="1"/>
</dbReference>
<feature type="transmembrane region" description="Helical" evidence="8">
    <location>
        <begin position="44"/>
        <end position="68"/>
    </location>
</feature>
<feature type="domain" description="ABC transporter" evidence="9">
    <location>
        <begin position="365"/>
        <end position="599"/>
    </location>
</feature>
<dbReference type="InterPro" id="IPR003593">
    <property type="entry name" value="AAA+_ATPase"/>
</dbReference>
<keyword evidence="3 8" id="KW-0812">Transmembrane</keyword>
<dbReference type="PANTHER" id="PTHR43394:SF1">
    <property type="entry name" value="ATP-BINDING CASSETTE SUB-FAMILY B MEMBER 10, MITOCHONDRIAL"/>
    <property type="match status" value="1"/>
</dbReference>
<proteinExistence type="predicted"/>
<dbReference type="Gene3D" id="1.20.1560.10">
    <property type="entry name" value="ABC transporter type 1, transmembrane domain"/>
    <property type="match status" value="1"/>
</dbReference>
<keyword evidence="5 11" id="KW-0067">ATP-binding</keyword>
<evidence type="ECO:0000256" key="6">
    <source>
        <dbReference type="ARBA" id="ARBA00022989"/>
    </source>
</evidence>
<feature type="transmembrane region" description="Helical" evidence="8">
    <location>
        <begin position="80"/>
        <end position="100"/>
    </location>
</feature>
<comment type="subcellular location">
    <subcellularLocation>
        <location evidence="1">Cell membrane</location>
        <topology evidence="1">Multi-pass membrane protein</topology>
    </subcellularLocation>
</comment>
<name>A0A1K1LXU5_RUMFL</name>
<dbReference type="SMART" id="SM00382">
    <property type="entry name" value="AAA"/>
    <property type="match status" value="1"/>
</dbReference>
<evidence type="ECO:0000259" key="9">
    <source>
        <dbReference type="PROSITE" id="PS50893"/>
    </source>
</evidence>
<keyword evidence="6 8" id="KW-1133">Transmembrane helix</keyword>
<evidence type="ECO:0000256" key="7">
    <source>
        <dbReference type="ARBA" id="ARBA00023136"/>
    </source>
</evidence>
<evidence type="ECO:0000259" key="10">
    <source>
        <dbReference type="PROSITE" id="PS50929"/>
    </source>
</evidence>
<dbReference type="InterPro" id="IPR011527">
    <property type="entry name" value="ABC1_TM_dom"/>
</dbReference>
<accession>A0A1K1LXU5</accession>
<dbReference type="InterPro" id="IPR036640">
    <property type="entry name" value="ABC1_TM_sf"/>
</dbReference>
<sequence>MPPVGGPRGMGYLTEEEKKNRPKVTKELLKRIFSYLKPYWKQMLLVLAAIIISSTLTLLPSVLTGKIIDEGLIGRSLKKLIFFIVMSLAVTLGANLIGVLESYMNTWIAQHITYDMRNKMYAHLQKMSQRFFTTNNQGDIITRMTSDISGVQQIITNTLTSILSNSITLIVAMIVMFRQNWILAIVGILVVPLFAIPTRSAGKTRWSITKESQACSDEINGILNETMSVSGQLLVKLFGMEKAEYEKYENVNRKMIKLNIREGMAGRWFRVALTTFSSIGPMLIYLAGGILMMKYDSDLTVGDITVLVALLGRMYGPVNQLLNIQVDWIRSMAMFTRIFEYFDMPVEIENAPDAVTPDKEPEGEVEFKNVGFYYDKERQILSDINFTLESGKCIAVVGPSGSGKSTLVNLIPRLYDVTAGSVLFDGIDVRKLDLAYLRSHIGIVSQETYLFNGTIRENLLYAKPDATEQELIEACKQANIYEFIGKQEKGLDTVVGNRGLKLSGGEKQRISIARVLLKDPALMIFDEATSALDSISEQKIQDAIEPLISSRTSILIAHRLSTILAADEILVIKDGVISERGTHSELVNKGGVYSELYKTQFSKAENGNERFEYTEGEDHTA</sequence>
<dbReference type="InterPro" id="IPR027417">
    <property type="entry name" value="P-loop_NTPase"/>
</dbReference>
<feature type="transmembrane region" description="Helical" evidence="8">
    <location>
        <begin position="271"/>
        <end position="293"/>
    </location>
</feature>
<evidence type="ECO:0000256" key="8">
    <source>
        <dbReference type="SAM" id="Phobius"/>
    </source>
</evidence>
<keyword evidence="7 8" id="KW-0472">Membrane</keyword>
<dbReference type="Gene3D" id="3.40.50.300">
    <property type="entry name" value="P-loop containing nucleotide triphosphate hydrolases"/>
    <property type="match status" value="1"/>
</dbReference>
<dbReference type="GO" id="GO:0015421">
    <property type="term" value="F:ABC-type oligopeptide transporter activity"/>
    <property type="evidence" value="ECO:0007669"/>
    <property type="project" value="TreeGrafter"/>
</dbReference>
<evidence type="ECO:0000256" key="2">
    <source>
        <dbReference type="ARBA" id="ARBA00022448"/>
    </source>
</evidence>
<dbReference type="PROSITE" id="PS50929">
    <property type="entry name" value="ABC_TM1F"/>
    <property type="match status" value="1"/>
</dbReference>
<protein>
    <submittedName>
        <fullName evidence="11">ATP-binding cassette, subfamily B</fullName>
    </submittedName>
</protein>
<dbReference type="InterPro" id="IPR003439">
    <property type="entry name" value="ABC_transporter-like_ATP-bd"/>
</dbReference>
<dbReference type="Pfam" id="PF00664">
    <property type="entry name" value="ABC_membrane"/>
    <property type="match status" value="1"/>
</dbReference>
<evidence type="ECO:0000256" key="5">
    <source>
        <dbReference type="ARBA" id="ARBA00022840"/>
    </source>
</evidence>
<dbReference type="InterPro" id="IPR039421">
    <property type="entry name" value="Type_1_exporter"/>
</dbReference>
<evidence type="ECO:0000256" key="1">
    <source>
        <dbReference type="ARBA" id="ARBA00004651"/>
    </source>
</evidence>
<dbReference type="AlphaFoldDB" id="A0A1K1LXU5"/>
<dbReference type="Pfam" id="PF00005">
    <property type="entry name" value="ABC_tran"/>
    <property type="match status" value="1"/>
</dbReference>
<dbReference type="GO" id="GO:0005886">
    <property type="term" value="C:plasma membrane"/>
    <property type="evidence" value="ECO:0007669"/>
    <property type="project" value="UniProtKB-SubCell"/>
</dbReference>
<evidence type="ECO:0000256" key="4">
    <source>
        <dbReference type="ARBA" id="ARBA00022741"/>
    </source>
</evidence>
<dbReference type="CDD" id="cd18550">
    <property type="entry name" value="ABC_6TM_exporter_like"/>
    <property type="match status" value="1"/>
</dbReference>
<dbReference type="GO" id="GO:0005524">
    <property type="term" value="F:ATP binding"/>
    <property type="evidence" value="ECO:0007669"/>
    <property type="project" value="UniProtKB-KW"/>
</dbReference>
<dbReference type="InterPro" id="IPR017871">
    <property type="entry name" value="ABC_transporter-like_CS"/>
</dbReference>
<organism evidence="11 12">
    <name type="scientific">Ruminococcus flavefaciens</name>
    <dbReference type="NCBI Taxonomy" id="1265"/>
    <lineage>
        <taxon>Bacteria</taxon>
        <taxon>Bacillati</taxon>
        <taxon>Bacillota</taxon>
        <taxon>Clostridia</taxon>
        <taxon>Eubacteriales</taxon>
        <taxon>Oscillospiraceae</taxon>
        <taxon>Ruminococcus</taxon>
    </lineage>
</organism>
<gene>
    <name evidence="11" type="ORF">SAMN02910280_0862</name>
</gene>